<dbReference type="EMBL" id="JABCKI010006197">
    <property type="protein sequence ID" value="KAG5635036.1"/>
    <property type="molecule type" value="Genomic_DNA"/>
</dbReference>
<feature type="transmembrane region" description="Helical" evidence="1">
    <location>
        <begin position="248"/>
        <end position="269"/>
    </location>
</feature>
<keyword evidence="3" id="KW-1185">Reference proteome</keyword>
<evidence type="ECO:0000256" key="1">
    <source>
        <dbReference type="SAM" id="Phobius"/>
    </source>
</evidence>
<name>A0A9P7K224_9AGAR</name>
<feature type="transmembrane region" description="Helical" evidence="1">
    <location>
        <begin position="189"/>
        <end position="208"/>
    </location>
</feature>
<gene>
    <name evidence="2" type="ORF">H0H81_012632</name>
</gene>
<sequence>MLISSSWKKALERSILMIGLAIILSAILAARSSSGLSAYHAVVVLNVSQINNWSGYLLLHLTQRLRALKITGPALTRRFYLTKDTFKASIPCIVHSMMMAGFGLYFWSDLSWFLRNIVEEPCQPSTYLWVFVPVHVSNRTLRIISLVYYSISIVPMLDLYLLTFIIWINFFIIALTSLVLGVLLLLVSIPIFGGLYFALIHPLLKFVIDPISIRKARSRKEEIPPILPSQRFRAKLMSIHKYFDDHEWIPLIVMPVAVTVHAPLVYSVVSTELTIHINKNHVTASENDWTYGQTLALFSALVAIYLYMDDFFHAVKKRKSSKLRTE</sequence>
<proteinExistence type="predicted"/>
<feature type="transmembrane region" description="Helical" evidence="1">
    <location>
        <begin position="88"/>
        <end position="107"/>
    </location>
</feature>
<keyword evidence="1" id="KW-0472">Membrane</keyword>
<evidence type="ECO:0000313" key="3">
    <source>
        <dbReference type="Proteomes" id="UP000717328"/>
    </source>
</evidence>
<dbReference type="OrthoDB" id="3351993at2759"/>
<protein>
    <submittedName>
        <fullName evidence="2">Uncharacterized protein</fullName>
    </submittedName>
</protein>
<feature type="transmembrane region" description="Helical" evidence="1">
    <location>
        <begin position="289"/>
        <end position="308"/>
    </location>
</feature>
<reference evidence="2" key="1">
    <citation type="submission" date="2021-02" db="EMBL/GenBank/DDBJ databases">
        <authorList>
            <person name="Nieuwenhuis M."/>
            <person name="Van De Peppel L.J.J."/>
        </authorList>
    </citation>
    <scope>NUCLEOTIDE SEQUENCE</scope>
    <source>
        <strain evidence="2">D49</strain>
    </source>
</reference>
<reference evidence="2" key="2">
    <citation type="submission" date="2021-10" db="EMBL/GenBank/DDBJ databases">
        <title>Phylogenomics reveals ancestral predisposition of the termite-cultivated fungus Termitomyces towards a domesticated lifestyle.</title>
        <authorList>
            <person name="Auxier B."/>
            <person name="Grum-Grzhimaylo A."/>
            <person name="Cardenas M.E."/>
            <person name="Lodge J.D."/>
            <person name="Laessoe T."/>
            <person name="Pedersen O."/>
            <person name="Smith M.E."/>
            <person name="Kuyper T.W."/>
            <person name="Franco-Molano E.A."/>
            <person name="Baroni T.J."/>
            <person name="Aanen D.K."/>
        </authorList>
    </citation>
    <scope>NUCLEOTIDE SEQUENCE</scope>
    <source>
        <strain evidence="2">D49</strain>
    </source>
</reference>
<keyword evidence="1" id="KW-1133">Transmembrane helix</keyword>
<evidence type="ECO:0000313" key="2">
    <source>
        <dbReference type="EMBL" id="KAG5635036.1"/>
    </source>
</evidence>
<organism evidence="2 3">
    <name type="scientific">Sphagnurus paluster</name>
    <dbReference type="NCBI Taxonomy" id="117069"/>
    <lineage>
        <taxon>Eukaryota</taxon>
        <taxon>Fungi</taxon>
        <taxon>Dikarya</taxon>
        <taxon>Basidiomycota</taxon>
        <taxon>Agaricomycotina</taxon>
        <taxon>Agaricomycetes</taxon>
        <taxon>Agaricomycetidae</taxon>
        <taxon>Agaricales</taxon>
        <taxon>Tricholomatineae</taxon>
        <taxon>Lyophyllaceae</taxon>
        <taxon>Sphagnurus</taxon>
    </lineage>
</organism>
<dbReference type="Proteomes" id="UP000717328">
    <property type="component" value="Unassembled WGS sequence"/>
</dbReference>
<accession>A0A9P7K224</accession>
<comment type="caution">
    <text evidence="2">The sequence shown here is derived from an EMBL/GenBank/DDBJ whole genome shotgun (WGS) entry which is preliminary data.</text>
</comment>
<keyword evidence="1" id="KW-0812">Transmembrane</keyword>
<dbReference type="AlphaFoldDB" id="A0A9P7K224"/>